<name>A0ABT9XKQ9_9BACL</name>
<dbReference type="Pfam" id="PF14398">
    <property type="entry name" value="ATPgrasp_YheCD"/>
    <property type="match status" value="1"/>
</dbReference>
<keyword evidence="2" id="KW-1185">Reference proteome</keyword>
<evidence type="ECO:0000313" key="1">
    <source>
        <dbReference type="EMBL" id="MDQ0190884.1"/>
    </source>
</evidence>
<dbReference type="Gene3D" id="3.30.470.20">
    <property type="entry name" value="ATP-grasp fold, B domain"/>
    <property type="match status" value="1"/>
</dbReference>
<reference evidence="1 2" key="1">
    <citation type="submission" date="2023-07" db="EMBL/GenBank/DDBJ databases">
        <title>Genomic Encyclopedia of Type Strains, Phase IV (KMG-IV): sequencing the most valuable type-strain genomes for metagenomic binning, comparative biology and taxonomic classification.</title>
        <authorList>
            <person name="Goeker M."/>
        </authorList>
    </citation>
    <scope>NUCLEOTIDE SEQUENCE [LARGE SCALE GENOMIC DNA]</scope>
    <source>
        <strain evidence="1 2">DSM 4006</strain>
    </source>
</reference>
<dbReference type="InterPro" id="IPR026838">
    <property type="entry name" value="YheC/D"/>
</dbReference>
<evidence type="ECO:0000313" key="2">
    <source>
        <dbReference type="Proteomes" id="UP001232973"/>
    </source>
</evidence>
<sequence length="371" mass="41157">MDDVLVVVTGGPPVQADAPRRSLAFSTLAAAAREHDLPAVFVTPAACVRLGRALSGEAYDLRSASFVATKTTLPAKRSVVFDALYLSDLPRFRRALRTMRRSLRRQSIPYFNPAMPAKDVLYRRLAQAALGPGSIPWTAYEATPKRVLTLLDDHDCLWLKPVFGSGGRDIAVIRRRAKACFEVIAQRPDGHCVERTLNPEELTLFLSRANQVRRMVVQEQVDLLQTHDGRRVDFRVTLVRGRAGAWRVVGITQRKAAPGSILTNYHAGGEVLSLTETDTGTRLLQAEFDMPEDALVQITRAALAVSEELTRMHPTFGLLGVDVGCTPDGRYYVYDCNARPGRDILTDDELVEMMKSIAGFARYLADRYNSQ</sequence>
<organism evidence="1 2">
    <name type="scientific">Alicyclobacillus cycloheptanicus</name>
    <dbReference type="NCBI Taxonomy" id="1457"/>
    <lineage>
        <taxon>Bacteria</taxon>
        <taxon>Bacillati</taxon>
        <taxon>Bacillota</taxon>
        <taxon>Bacilli</taxon>
        <taxon>Bacillales</taxon>
        <taxon>Alicyclobacillaceae</taxon>
        <taxon>Alicyclobacillus</taxon>
    </lineage>
</organism>
<accession>A0ABT9XKQ9</accession>
<gene>
    <name evidence="1" type="ORF">J2S03_002751</name>
</gene>
<dbReference type="Proteomes" id="UP001232973">
    <property type="component" value="Unassembled WGS sequence"/>
</dbReference>
<dbReference type="SUPFAM" id="SSF56059">
    <property type="entry name" value="Glutathione synthetase ATP-binding domain-like"/>
    <property type="match status" value="1"/>
</dbReference>
<dbReference type="RefSeq" id="WP_274456533.1">
    <property type="nucleotide sequence ID" value="NZ_CP067097.1"/>
</dbReference>
<proteinExistence type="predicted"/>
<protein>
    <submittedName>
        <fullName evidence="1">Glutathione synthase/RimK-type ligase-like ATP-grasp enzyme</fullName>
    </submittedName>
</protein>
<dbReference type="EMBL" id="JAUSTP010000026">
    <property type="protein sequence ID" value="MDQ0190884.1"/>
    <property type="molecule type" value="Genomic_DNA"/>
</dbReference>
<comment type="caution">
    <text evidence="1">The sequence shown here is derived from an EMBL/GenBank/DDBJ whole genome shotgun (WGS) entry which is preliminary data.</text>
</comment>